<organism evidence="1 2">
    <name type="scientific">Candidatus Magnetobacterium bavaricum</name>
    <dbReference type="NCBI Taxonomy" id="29290"/>
    <lineage>
        <taxon>Bacteria</taxon>
        <taxon>Pseudomonadati</taxon>
        <taxon>Nitrospirota</taxon>
        <taxon>Thermodesulfovibrionia</taxon>
        <taxon>Thermodesulfovibrionales</taxon>
        <taxon>Candidatus Magnetobacteriaceae</taxon>
        <taxon>Candidatus Magnetobacterium</taxon>
    </lineage>
</organism>
<gene>
    <name evidence="1" type="ORF">MBAV_003494</name>
</gene>
<evidence type="ECO:0000313" key="1">
    <source>
        <dbReference type="EMBL" id="KJU84314.1"/>
    </source>
</evidence>
<dbReference type="Proteomes" id="UP000033423">
    <property type="component" value="Unassembled WGS sequence"/>
</dbReference>
<dbReference type="EMBL" id="LACI01001534">
    <property type="protein sequence ID" value="KJU84314.1"/>
    <property type="molecule type" value="Genomic_DNA"/>
</dbReference>
<name>A0A0F3GQS6_9BACT</name>
<evidence type="ECO:0000313" key="2">
    <source>
        <dbReference type="Proteomes" id="UP000033423"/>
    </source>
</evidence>
<keyword evidence="2" id="KW-1185">Reference proteome</keyword>
<sequence>MFKDFAKEEELHSYEMSLGGSSYQLLRGGDDVDLIRDGELKNILLHELGDNAFVHGEGVNVRFAVSEYPKRDKVKDHEILASFGGRAYIEVVVSDSGKGLLKKLTSCVPEDYIPTDADIKISLSKDVKTVLYAFEFSSTSNEERRKDKIAEILTKAKEYAYAIPTGLFHVASLCKRYGGQVIVRTGNVLASIDYSRDILPLINGKSNIALVKGTHVLVRVPRNLDKKIERVERRKPTTDYVPKKLLSILLGDISKLSATSSEFIVKVEKKIEEVTVECKKKDILQVAILCDGLQVDTKTFSLLLVILSMMPRQDFALILFGVRSELMSGALKQWEFIQNKQQTSPNEGIRLQDYRSFILCSDDFSQTIEFGDTTLPDSTVITDKPRDGNYLKLDMESLFDLYIHALKNELIRLIERPPVKYPNAYYLIEGKYYAQTYYEIRKLFSPQIGKDMSCNYFLQLLFKRKIGTVFVITESLYEFTDYMIEKTKNIKWYKKIKEKELSSFIDAFNSRDKNREFLILTDVVSTARGVKSFLSFIPDSDIDNIKVFCFLDARVEDYKYIPVERKDKPYQVSVLSILKKPINPIAELPSGIDYSKVLIIDKRTLAPTSYDNVKTPSIPFDELVRMAIESRAIFPGHILYKGKHYNYFLYLARLFLNNRGKLEELLNIILTNDYLKRKIENKDITVFYLDEQKGWENLIADYMSTKGIAKCEAITFDQLEAPPQPLPKTPNNKLNAILFIIPAIITGETARLCLEYAHRFKPSDIYISILVARMDSTLLSFYRKIRGYGDCKNDCEDVYDCKNVLIEILSMFPITAYTSKNSCPMCEAEKIILDVQRKVKEFEYLSEIVNKHAKLFTRQEITLGDLDKGIVTPLSDEDREKVIMRGYYEEATRNLEQRKKLNTMLDDVKGQKAFIEMVGEEFMSLSFTADEVEIITYSRYKNIEKTAFLLIQNIDKEKISIKMLLGIYRLFPEMLSNNFKVMFSSAIEKNNKEMCEDLIFLALLDSDGYLFTNLEKLTDIKNIGDNSWGKELINQTKAFFNPKNRNYDRTPVEDFMELLWLLRRSTPWGTNIEKFRLRIQINDHDFSSIEKSFNSLESEGINRVLSFVELLKKTNKPKGIDSLWDAIKIETTDIDESVKGIKNTSLTMKKLIEKKSTQELLDKLEELDKYGNKLKEGLENLFVNPISVKMKLEDIKASKWPTSNLDIRFNVKPDQPGLLFTLDNLETCLILVIDNAVEFISKNNNSPDLFSDNPWIEFDFAGYTEDKLASIMYVRDNIRWNNKIKPTGGMRQFAKYCEKYAAKWIFNPETEDEYLKIQVTYKIDITMRNRVE</sequence>
<accession>A0A0F3GQS6</accession>
<protein>
    <submittedName>
        <fullName evidence="1">Uncharacterized protein</fullName>
    </submittedName>
</protein>
<proteinExistence type="predicted"/>
<reference evidence="1 2" key="1">
    <citation type="submission" date="2015-02" db="EMBL/GenBank/DDBJ databases">
        <title>Single-cell genomics of uncultivated deep-branching MTB reveals a conserved set of magnetosome genes.</title>
        <authorList>
            <person name="Kolinko S."/>
            <person name="Richter M."/>
            <person name="Glockner F.O."/>
            <person name="Brachmann A."/>
            <person name="Schuler D."/>
        </authorList>
    </citation>
    <scope>NUCLEOTIDE SEQUENCE [LARGE SCALE GENOMIC DNA]</scope>
    <source>
        <strain evidence="1">TM-1</strain>
    </source>
</reference>
<comment type="caution">
    <text evidence="1">The sequence shown here is derived from an EMBL/GenBank/DDBJ whole genome shotgun (WGS) entry which is preliminary data.</text>
</comment>